<dbReference type="GO" id="GO:0016887">
    <property type="term" value="F:ATP hydrolysis activity"/>
    <property type="evidence" value="ECO:0007669"/>
    <property type="project" value="TreeGrafter"/>
</dbReference>
<keyword evidence="3" id="KW-0067">ATP-binding</keyword>
<dbReference type="Proteomes" id="UP000094757">
    <property type="component" value="Chromosome"/>
</dbReference>
<dbReference type="PROSITE" id="PS00662">
    <property type="entry name" value="T2SP_E"/>
    <property type="match status" value="1"/>
</dbReference>
<evidence type="ECO:0000313" key="6">
    <source>
        <dbReference type="Proteomes" id="UP000094757"/>
    </source>
</evidence>
<dbReference type="PANTHER" id="PTHR30258">
    <property type="entry name" value="TYPE II SECRETION SYSTEM PROTEIN GSPE-RELATED"/>
    <property type="match status" value="1"/>
</dbReference>
<organism evidence="5 6">
    <name type="scientific">Dialister pneumosintes</name>
    <dbReference type="NCBI Taxonomy" id="39950"/>
    <lineage>
        <taxon>Bacteria</taxon>
        <taxon>Bacillati</taxon>
        <taxon>Bacillota</taxon>
        <taxon>Negativicutes</taxon>
        <taxon>Veillonellales</taxon>
        <taxon>Veillonellaceae</taxon>
        <taxon>Dialister</taxon>
    </lineage>
</organism>
<evidence type="ECO:0000256" key="3">
    <source>
        <dbReference type="ARBA" id="ARBA00022840"/>
    </source>
</evidence>
<reference evidence="6" key="1">
    <citation type="submission" date="2016-08" db="EMBL/GenBank/DDBJ databases">
        <authorList>
            <person name="Holder M.E."/>
            <person name="Ajami N.J."/>
            <person name="Petrosino J.F."/>
        </authorList>
    </citation>
    <scope>NUCLEOTIDE SEQUENCE [LARGE SCALE GENOMIC DNA]</scope>
    <source>
        <strain evidence="6">F0677</strain>
    </source>
</reference>
<name>A0A1B3WEZ7_9FIRM</name>
<sequence length="347" mass="38742">MLSEGMPAVEIADVLISSAYARRVSDIHVEPMMKNGRIRFRHYGILKEVAILSTSKMVALVNRFKVMGHMDLGENRLPQDGSCHWKVDEKELDLRFSVMPSLYGEHVVIRLLPRHLPFIEENELGMLPVQKSLFLKALSEKRGLILTTGATGSGKTSTLYTALKILCTEAVHAVSIENPIEYRVHGMTQVEVNEKAGLTFSEGLKALVRQDPDIVMIGEIRDGETARIAVHAALTGHLVLSSLHTTSVMQAPLRLLDMGISSSLLADALSLVISQQLVSVHDIDIKSKKEYVKRTGIFEMMAIGEKEKQVIREKNIHELPRLMKEQGQPSLLEVWEQKIKKGILIKS</sequence>
<evidence type="ECO:0000313" key="5">
    <source>
        <dbReference type="EMBL" id="AOH39530.1"/>
    </source>
</evidence>
<gene>
    <name evidence="5" type="ORF">BCB69_05980</name>
</gene>
<dbReference type="PANTHER" id="PTHR30258:SF1">
    <property type="entry name" value="PROTEIN TRANSPORT PROTEIN HOFB HOMOLOG"/>
    <property type="match status" value="1"/>
</dbReference>
<feature type="domain" description="Bacterial type II secretion system protein E" evidence="4">
    <location>
        <begin position="208"/>
        <end position="222"/>
    </location>
</feature>
<proteinExistence type="inferred from homology"/>
<protein>
    <recommendedName>
        <fullName evidence="4">Bacterial type II secretion system protein E domain-containing protein</fullName>
    </recommendedName>
</protein>
<comment type="similarity">
    <text evidence="1">Belongs to the GSP E family.</text>
</comment>
<evidence type="ECO:0000259" key="4">
    <source>
        <dbReference type="PROSITE" id="PS00662"/>
    </source>
</evidence>
<dbReference type="InterPro" id="IPR027417">
    <property type="entry name" value="P-loop_NTPase"/>
</dbReference>
<dbReference type="SUPFAM" id="SSF52540">
    <property type="entry name" value="P-loop containing nucleoside triphosphate hydrolases"/>
    <property type="match status" value="1"/>
</dbReference>
<dbReference type="EMBL" id="CP017037">
    <property type="protein sequence ID" value="AOH39530.1"/>
    <property type="molecule type" value="Genomic_DNA"/>
</dbReference>
<evidence type="ECO:0000256" key="1">
    <source>
        <dbReference type="ARBA" id="ARBA00006611"/>
    </source>
</evidence>
<dbReference type="InterPro" id="IPR001482">
    <property type="entry name" value="T2SS/T4SS_dom"/>
</dbReference>
<dbReference type="STRING" id="39950.BCB69_05980"/>
<keyword evidence="2" id="KW-0547">Nucleotide-binding</keyword>
<dbReference type="AlphaFoldDB" id="A0A1B3WEZ7"/>
<dbReference type="GO" id="GO:0005886">
    <property type="term" value="C:plasma membrane"/>
    <property type="evidence" value="ECO:0007669"/>
    <property type="project" value="TreeGrafter"/>
</dbReference>
<dbReference type="RefSeq" id="WP_069177308.1">
    <property type="nucleotide sequence ID" value="NZ_CP017037.1"/>
</dbReference>
<dbReference type="GO" id="GO:0005524">
    <property type="term" value="F:ATP binding"/>
    <property type="evidence" value="ECO:0007669"/>
    <property type="project" value="UniProtKB-KW"/>
</dbReference>
<dbReference type="CDD" id="cd01129">
    <property type="entry name" value="PulE-GspE-like"/>
    <property type="match status" value="1"/>
</dbReference>
<evidence type="ECO:0000256" key="2">
    <source>
        <dbReference type="ARBA" id="ARBA00022741"/>
    </source>
</evidence>
<accession>A0A1B3WEZ7</accession>
<dbReference type="KEGG" id="dpn:BCB69_05980"/>
<dbReference type="Pfam" id="PF00437">
    <property type="entry name" value="T2SSE"/>
    <property type="match status" value="1"/>
</dbReference>
<dbReference type="Gene3D" id="3.30.450.90">
    <property type="match status" value="1"/>
</dbReference>
<dbReference type="Gene3D" id="3.40.50.300">
    <property type="entry name" value="P-loop containing nucleotide triphosphate hydrolases"/>
    <property type="match status" value="1"/>
</dbReference>